<evidence type="ECO:0000256" key="2">
    <source>
        <dbReference type="ARBA" id="ARBA00023315"/>
    </source>
</evidence>
<dbReference type="PANTHER" id="PTHR30602">
    <property type="entry name" value="AMINO-ACID ACETYLTRANSFERASE"/>
    <property type="match status" value="1"/>
</dbReference>
<keyword evidence="1 5" id="KW-0808">Transferase</keyword>
<dbReference type="NCBIfam" id="NF005840">
    <property type="entry name" value="PRK07757.1"/>
    <property type="match status" value="1"/>
</dbReference>
<dbReference type="EMBL" id="LYOR01000001">
    <property type="protein sequence ID" value="OFV66956.1"/>
    <property type="molecule type" value="Genomic_DNA"/>
</dbReference>
<evidence type="ECO:0000256" key="1">
    <source>
        <dbReference type="ARBA" id="ARBA00022679"/>
    </source>
</evidence>
<evidence type="ECO:0000313" key="6">
    <source>
        <dbReference type="Proteomes" id="UP000185779"/>
    </source>
</evidence>
<dbReference type="Proteomes" id="UP000185779">
    <property type="component" value="Unassembled WGS sequence"/>
</dbReference>
<gene>
    <name evidence="4" type="ORF">ENI32_01840</name>
    <name evidence="5" type="ORF">SBU_000249</name>
</gene>
<dbReference type="PROSITE" id="PS51186">
    <property type="entry name" value="GNAT"/>
    <property type="match status" value="1"/>
</dbReference>
<dbReference type="SUPFAM" id="SSF55729">
    <property type="entry name" value="Acyl-CoA N-acyltransferases (Nat)"/>
    <property type="match status" value="1"/>
</dbReference>
<keyword evidence="6" id="KW-1185">Reference proteome</keyword>
<feature type="domain" description="N-acetyltransferase" evidence="3">
    <location>
        <begin position="1"/>
        <end position="142"/>
    </location>
</feature>
<keyword evidence="2" id="KW-0012">Acyltransferase</keyword>
<reference evidence="5 6" key="1">
    <citation type="submission" date="2016-05" db="EMBL/GenBank/DDBJ databases">
        <title>Microbial consortia oxidize butane by reversing methanogenesis.</title>
        <authorList>
            <person name="Laso-Perez R."/>
            <person name="Richter M."/>
            <person name="Wegener G."/>
            <person name="Musat F."/>
        </authorList>
    </citation>
    <scope>NUCLEOTIDE SEQUENCE [LARGE SCALE GENOMIC DNA]</scope>
    <source>
        <strain evidence="5">BOX1</strain>
    </source>
</reference>
<dbReference type="PANTHER" id="PTHR30602:SF12">
    <property type="entry name" value="AMINO-ACID ACETYLTRANSFERASE NAGS1, CHLOROPLASTIC-RELATED"/>
    <property type="match status" value="1"/>
</dbReference>
<dbReference type="Gene3D" id="3.40.630.30">
    <property type="match status" value="1"/>
</dbReference>
<protein>
    <submittedName>
        <fullName evidence="4 5">Acetyltransferase</fullName>
    </submittedName>
</protein>
<dbReference type="GO" id="GO:0005737">
    <property type="term" value="C:cytoplasm"/>
    <property type="evidence" value="ECO:0007669"/>
    <property type="project" value="InterPro"/>
</dbReference>
<dbReference type="GO" id="GO:0004042">
    <property type="term" value="F:L-glutamate N-acetyltransferase activity"/>
    <property type="evidence" value="ECO:0007669"/>
    <property type="project" value="InterPro"/>
</dbReference>
<accession>A0A1F2P8M0</accession>
<dbReference type="Proteomes" id="UP000885936">
    <property type="component" value="Unassembled WGS sequence"/>
</dbReference>
<dbReference type="InterPro" id="IPR010167">
    <property type="entry name" value="NH2A_AcTrfase"/>
</dbReference>
<organism evidence="5 6">
    <name type="scientific">Candidatus Syntropharchaeum butanivorans</name>
    <dbReference type="NCBI Taxonomy" id="1839936"/>
    <lineage>
        <taxon>Archaea</taxon>
        <taxon>Methanobacteriati</taxon>
        <taxon>Methanobacteriota</taxon>
        <taxon>Stenosarchaea group</taxon>
        <taxon>Methanomicrobia</taxon>
        <taxon>Methanosarcinales</taxon>
        <taxon>ANME-2 cluster</taxon>
        <taxon>Candidatus Syntropharchaeum</taxon>
    </lineage>
</organism>
<dbReference type="AlphaFoldDB" id="A0A1F2P8M0"/>
<sequence>MIRKARVGDVPAIKELIDAYAAKNIILQRSLSDIYENLRSFFVYVTPEEEVLGCCALHIIWKDLGEIRSLAVKEGVTGEGVGSKLLDAALKEAKDLGLERVFTLTLTPEFFKQHGFREVAKERLPQKVWGWCVKCPKFPDCDEVALMVEL</sequence>
<evidence type="ECO:0000259" key="3">
    <source>
        <dbReference type="PROSITE" id="PS51186"/>
    </source>
</evidence>
<proteinExistence type="predicted"/>
<dbReference type="EMBL" id="DRIE01000031">
    <property type="protein sequence ID" value="HEC56616.1"/>
    <property type="molecule type" value="Genomic_DNA"/>
</dbReference>
<reference evidence="4" key="2">
    <citation type="journal article" date="2020" name="mSystems">
        <title>Genome- and Community-Level Interaction Insights into Carbon Utilization and Element Cycling Functions of Hydrothermarchaeota in Hydrothermal Sediment.</title>
        <authorList>
            <person name="Zhou Z."/>
            <person name="Liu Y."/>
            <person name="Xu W."/>
            <person name="Pan J."/>
            <person name="Luo Z.H."/>
            <person name="Li M."/>
        </authorList>
    </citation>
    <scope>NUCLEOTIDE SEQUENCE [LARGE SCALE GENOMIC DNA]</scope>
    <source>
        <strain evidence="4">HyVt-386</strain>
    </source>
</reference>
<dbReference type="InterPro" id="IPR000182">
    <property type="entry name" value="GNAT_dom"/>
</dbReference>
<dbReference type="GO" id="GO:0006526">
    <property type="term" value="P:L-arginine biosynthetic process"/>
    <property type="evidence" value="ECO:0007669"/>
    <property type="project" value="InterPro"/>
</dbReference>
<dbReference type="InterPro" id="IPR016181">
    <property type="entry name" value="Acyl_CoA_acyltransferase"/>
</dbReference>
<dbReference type="STRING" id="1839936.SBU_000249"/>
<dbReference type="Pfam" id="PF00583">
    <property type="entry name" value="Acetyltransf_1"/>
    <property type="match status" value="1"/>
</dbReference>
<name>A0A1F2P8M0_9EURY</name>
<evidence type="ECO:0000313" key="4">
    <source>
        <dbReference type="EMBL" id="HEC56616.1"/>
    </source>
</evidence>
<dbReference type="CDD" id="cd04301">
    <property type="entry name" value="NAT_SF"/>
    <property type="match status" value="1"/>
</dbReference>
<evidence type="ECO:0000313" key="5">
    <source>
        <dbReference type="EMBL" id="OFV66956.1"/>
    </source>
</evidence>
<comment type="caution">
    <text evidence="5">The sequence shown here is derived from an EMBL/GenBank/DDBJ whole genome shotgun (WGS) entry which is preliminary data.</text>
</comment>